<evidence type="ECO:0000313" key="4">
    <source>
        <dbReference type="Proteomes" id="UP000092634"/>
    </source>
</evidence>
<dbReference type="EMBL" id="MAQB02000001">
    <property type="protein sequence ID" value="OFJ49804.1"/>
    <property type="molecule type" value="Genomic_DNA"/>
</dbReference>
<sequence>MRLWIGLCLPRLPLEVFCPRWSADHLGVVLEHEQVMALSPLARAAGIGPGMRRAGALMLAPQARLHERSPELEAQALQAVALALLQYSPLVAQGEEATLLVDAGASLRLFGGVRALCRQIAASLRTLGYTAQLSCAPTARGAWLLARAGTRRGRTLSMASLVRRLDRLPCALLPPARPYLDWLEGIGCRTLGQLRHLPRPGLQRRCGAALLDMLDDAHGHSTELYLWIAAPPTFRASLELFDRVEHADALLFGARRLLQQMTGWLCARQFAVERIQLLLAHERGRVARAPTVIDLALGVAVWRDEHLVRLLKERLAQLVLDAPVIGLTLEALQVQPMAPPSESLFPEPGGTPQERQRLMELLVARLGAENVLQAAPRADYRPEAANQWLPLPAKPGAKNAAPDLPPGLPGMPRPGWLLAQPIALLMREHRPFYGSPLKMVSVAERIEAGWWGQSQARDYFIAEGLDHAHYWVYRERTAGSGVDATPRWFLHGLFG</sequence>
<accession>A0A1E8PVW4</accession>
<protein>
    <submittedName>
        <fullName evidence="3">DNA polymerase</fullName>
    </submittedName>
</protein>
<dbReference type="CDD" id="cd03468">
    <property type="entry name" value="PolY_like"/>
    <property type="match status" value="1"/>
</dbReference>
<evidence type="ECO:0000313" key="3">
    <source>
        <dbReference type="EMBL" id="OFJ49804.1"/>
    </source>
</evidence>
<feature type="domain" description="UmuC" evidence="2">
    <location>
        <begin position="28"/>
        <end position="145"/>
    </location>
</feature>
<keyword evidence="1" id="KW-0227">DNA damage</keyword>
<evidence type="ECO:0000259" key="2">
    <source>
        <dbReference type="Pfam" id="PF00817"/>
    </source>
</evidence>
<dbReference type="AlphaFoldDB" id="A0A1E8PVW4"/>
<dbReference type="InterPro" id="IPR050356">
    <property type="entry name" value="SulA_CellDiv_inhibitor"/>
</dbReference>
<dbReference type="Pfam" id="PF00817">
    <property type="entry name" value="IMS"/>
    <property type="match status" value="1"/>
</dbReference>
<dbReference type="SUPFAM" id="SSF56672">
    <property type="entry name" value="DNA/RNA polymerases"/>
    <property type="match status" value="1"/>
</dbReference>
<dbReference type="PANTHER" id="PTHR35369">
    <property type="entry name" value="BLR3025 PROTEIN-RELATED"/>
    <property type="match status" value="1"/>
</dbReference>
<evidence type="ECO:0000256" key="1">
    <source>
        <dbReference type="ARBA" id="ARBA00022763"/>
    </source>
</evidence>
<organism evidence="3 4">
    <name type="scientific">Janthinobacterium lividum</name>
    <dbReference type="NCBI Taxonomy" id="29581"/>
    <lineage>
        <taxon>Bacteria</taxon>
        <taxon>Pseudomonadati</taxon>
        <taxon>Pseudomonadota</taxon>
        <taxon>Betaproteobacteria</taxon>
        <taxon>Burkholderiales</taxon>
        <taxon>Oxalobacteraceae</taxon>
        <taxon>Janthinobacterium</taxon>
    </lineage>
</organism>
<dbReference type="InterPro" id="IPR001126">
    <property type="entry name" value="UmuC"/>
</dbReference>
<dbReference type="Proteomes" id="UP000092634">
    <property type="component" value="Unassembled WGS sequence"/>
</dbReference>
<dbReference type="InterPro" id="IPR043502">
    <property type="entry name" value="DNA/RNA_pol_sf"/>
</dbReference>
<proteinExistence type="predicted"/>
<name>A0A1E8PVW4_9BURK</name>
<dbReference type="GO" id="GO:0006281">
    <property type="term" value="P:DNA repair"/>
    <property type="evidence" value="ECO:0007669"/>
    <property type="project" value="InterPro"/>
</dbReference>
<gene>
    <name evidence="3" type="ORF">BA896_013985</name>
</gene>
<reference evidence="3 4" key="1">
    <citation type="submission" date="2016-10" db="EMBL/GenBank/DDBJ databases">
        <title>Updated version of Genome Assembly of Janthinobacterium lividum ERGS5:01.</title>
        <authorList>
            <person name="Kumar R."/>
            <person name="Acharya V."/>
            <person name="Singh D."/>
        </authorList>
    </citation>
    <scope>NUCLEOTIDE SEQUENCE [LARGE SCALE GENOMIC DNA]</scope>
    <source>
        <strain evidence="3 4">ERGS5:01</strain>
    </source>
</reference>
<comment type="caution">
    <text evidence="3">The sequence shown here is derived from an EMBL/GenBank/DDBJ whole genome shotgun (WGS) entry which is preliminary data.</text>
</comment>
<dbReference type="PANTHER" id="PTHR35369:SF2">
    <property type="entry name" value="BLR3025 PROTEIN"/>
    <property type="match status" value="1"/>
</dbReference>